<gene>
    <name evidence="1" type="ORF">RRG08_029891</name>
</gene>
<name>A0AAE0YJC7_9GAST</name>
<proteinExistence type="predicted"/>
<dbReference type="EMBL" id="JAWDGP010006058">
    <property type="protein sequence ID" value="KAK3748035.1"/>
    <property type="molecule type" value="Genomic_DNA"/>
</dbReference>
<dbReference type="Proteomes" id="UP001283361">
    <property type="component" value="Unassembled WGS sequence"/>
</dbReference>
<reference evidence="1" key="1">
    <citation type="journal article" date="2023" name="G3 (Bethesda)">
        <title>A reference genome for the long-term kleptoplast-retaining sea slug Elysia crispata morphotype clarki.</title>
        <authorList>
            <person name="Eastman K.E."/>
            <person name="Pendleton A.L."/>
            <person name="Shaikh M.A."/>
            <person name="Suttiyut T."/>
            <person name="Ogas R."/>
            <person name="Tomko P."/>
            <person name="Gavelis G."/>
            <person name="Widhalm J.R."/>
            <person name="Wisecaver J.H."/>
        </authorList>
    </citation>
    <scope>NUCLEOTIDE SEQUENCE</scope>
    <source>
        <strain evidence="1">ECLA1</strain>
    </source>
</reference>
<evidence type="ECO:0000313" key="2">
    <source>
        <dbReference type="Proteomes" id="UP001283361"/>
    </source>
</evidence>
<protein>
    <submittedName>
        <fullName evidence="1">Uncharacterized protein</fullName>
    </submittedName>
</protein>
<comment type="caution">
    <text evidence="1">The sequence shown here is derived from an EMBL/GenBank/DDBJ whole genome shotgun (WGS) entry which is preliminary data.</text>
</comment>
<sequence>MISIISRPITFLEPFSENNERSRKHKTWKQSSHYTRLLSSKLEYLTNPCRILFLSRGDHKLNGSHAPTAGQLKPSLRTQPACIGLKEAEKEKNPNGPFAFLNLEPTSYRVYEW</sequence>
<dbReference type="AlphaFoldDB" id="A0AAE0YJC7"/>
<evidence type="ECO:0000313" key="1">
    <source>
        <dbReference type="EMBL" id="KAK3748035.1"/>
    </source>
</evidence>
<accession>A0AAE0YJC7</accession>
<organism evidence="1 2">
    <name type="scientific">Elysia crispata</name>
    <name type="common">lettuce slug</name>
    <dbReference type="NCBI Taxonomy" id="231223"/>
    <lineage>
        <taxon>Eukaryota</taxon>
        <taxon>Metazoa</taxon>
        <taxon>Spiralia</taxon>
        <taxon>Lophotrochozoa</taxon>
        <taxon>Mollusca</taxon>
        <taxon>Gastropoda</taxon>
        <taxon>Heterobranchia</taxon>
        <taxon>Euthyneura</taxon>
        <taxon>Panpulmonata</taxon>
        <taxon>Sacoglossa</taxon>
        <taxon>Placobranchoidea</taxon>
        <taxon>Plakobranchidae</taxon>
        <taxon>Elysia</taxon>
    </lineage>
</organism>
<keyword evidence="2" id="KW-1185">Reference proteome</keyword>